<name>A0ABD3BGT9_9LAMI</name>
<feature type="region of interest" description="Disordered" evidence="1">
    <location>
        <begin position="1"/>
        <end position="37"/>
    </location>
</feature>
<comment type="caution">
    <text evidence="2">The sequence shown here is derived from an EMBL/GenBank/DDBJ whole genome shotgun (WGS) entry which is preliminary data.</text>
</comment>
<evidence type="ECO:0000256" key="1">
    <source>
        <dbReference type="SAM" id="MobiDB-lite"/>
    </source>
</evidence>
<reference evidence="3" key="1">
    <citation type="journal article" date="2024" name="IScience">
        <title>Strigolactones Initiate the Formation of Haustorium-like Structures in Castilleja.</title>
        <authorList>
            <person name="Buerger M."/>
            <person name="Peterson D."/>
            <person name="Chory J."/>
        </authorList>
    </citation>
    <scope>NUCLEOTIDE SEQUENCE [LARGE SCALE GENOMIC DNA]</scope>
</reference>
<dbReference type="AlphaFoldDB" id="A0ABD3BGT9"/>
<accession>A0ABD3BGT9</accession>
<dbReference type="EMBL" id="JAVIJP010000087">
    <property type="protein sequence ID" value="KAL3616618.1"/>
    <property type="molecule type" value="Genomic_DNA"/>
</dbReference>
<evidence type="ECO:0000313" key="3">
    <source>
        <dbReference type="Proteomes" id="UP001632038"/>
    </source>
</evidence>
<keyword evidence="3" id="KW-1185">Reference proteome</keyword>
<organism evidence="2 3">
    <name type="scientific">Castilleja foliolosa</name>
    <dbReference type="NCBI Taxonomy" id="1961234"/>
    <lineage>
        <taxon>Eukaryota</taxon>
        <taxon>Viridiplantae</taxon>
        <taxon>Streptophyta</taxon>
        <taxon>Embryophyta</taxon>
        <taxon>Tracheophyta</taxon>
        <taxon>Spermatophyta</taxon>
        <taxon>Magnoliopsida</taxon>
        <taxon>eudicotyledons</taxon>
        <taxon>Gunneridae</taxon>
        <taxon>Pentapetalae</taxon>
        <taxon>asterids</taxon>
        <taxon>lamiids</taxon>
        <taxon>Lamiales</taxon>
        <taxon>Orobanchaceae</taxon>
        <taxon>Pedicularideae</taxon>
        <taxon>Castillejinae</taxon>
        <taxon>Castilleja</taxon>
    </lineage>
</organism>
<protein>
    <submittedName>
        <fullName evidence="2">Uncharacterized protein</fullName>
    </submittedName>
</protein>
<feature type="compositionally biased region" description="Polar residues" evidence="1">
    <location>
        <begin position="14"/>
        <end position="28"/>
    </location>
</feature>
<evidence type="ECO:0000313" key="2">
    <source>
        <dbReference type="EMBL" id="KAL3616618.1"/>
    </source>
</evidence>
<sequence>MGPKKAQPQRKNTRSNTANTRGSSSQGPSEPIDISGNHGVPFPVYTMDEVTQYKSIKNWRITKPKQFEMQYYEDLEAAGNELARDVMRYIRHMGCEELGSMMGPGHTISMHEFYTTFRVTPHHEMCYRLGGQEFVLSKREVEEVFGFNGNGAPMGNFVARESEAFWTSLTNENPGAFDKKQATSIHDDAIFVCYKFLVHVVLNKVDASVLSKNELKALYLMMKEETVPILPMMIASISAIAKDRRTKWPARLTFGGHISMLAQYHNIPVNNAQADNLVEKYVIKKRKYMGNWKDIPDLDGDNDDYMEEPEWQGGDDYEANNYMVDDDNMMRRLNAMHLEAMSWYNEYREDKQEWMAWRDDYEMNHREDELRREESERDARARHEETNAKLDAILAGQARWGHHGGSSSGGPGL</sequence>
<dbReference type="Proteomes" id="UP001632038">
    <property type="component" value="Unassembled WGS sequence"/>
</dbReference>
<proteinExistence type="predicted"/>
<gene>
    <name evidence="2" type="ORF">CASFOL_039012</name>
</gene>